<dbReference type="VEuPathDB" id="MicrosporidiaDB:M896_060480"/>
<evidence type="ECO:0000256" key="1">
    <source>
        <dbReference type="ARBA" id="ARBA00022490"/>
    </source>
</evidence>
<dbReference type="RefSeq" id="XP_014563591.1">
    <property type="nucleotide sequence ID" value="XM_014708105.1"/>
</dbReference>
<organism evidence="5 6">
    <name type="scientific">Ordospora colligata OC4</name>
    <dbReference type="NCBI Taxonomy" id="1354746"/>
    <lineage>
        <taxon>Eukaryota</taxon>
        <taxon>Fungi</taxon>
        <taxon>Fungi incertae sedis</taxon>
        <taxon>Microsporidia</taxon>
        <taxon>Ordosporidae</taxon>
        <taxon>Ordospora</taxon>
    </lineage>
</organism>
<evidence type="ECO:0000313" key="5">
    <source>
        <dbReference type="EMBL" id="KHN69549.1"/>
    </source>
</evidence>
<keyword evidence="2" id="KW-0396">Initiation factor</keyword>
<dbReference type="Proteomes" id="UP000031056">
    <property type="component" value="Unassembled WGS sequence"/>
</dbReference>
<accession>A0A0B2UJW7</accession>
<dbReference type="STRING" id="1354746.A0A0B2UJW7"/>
<dbReference type="AlphaFoldDB" id="A0A0B2UJW7"/>
<sequence>MNNQVVVLGLEKDEINIPEITDANSVYEDEVCVVQMKTSHQVYTLLKKLEGIEGVRAYSLSEFYGTIAVKDKEYAPLKRFEKKEFVEFQFSGDEQFIVRCNNEFSVYDQQSKQMTIINKFKMNGKCKASDDGIFVGIFQSNSVEIRAGQRLYVFSILHTDGDVMKITFSQCSRYLGVYTTKGVELWNVMKSKCILKTGYEVKNEHGINSVVFDEGMMYLAGSKIVFSLNLEREVEPSDKYENIKSVLQERNQIVSFSDGRVQRIVYKMEEYKFTKTHANIDEIRFIFAKNRCFALIAKTINKVWIYFVESYGRDGITQTQLTGKIEQIAASDGFFVAVNSENVVFFYSRTKFGFKLMKEVRKEDGVIVALQDNICCLYDMDSGNIEFYDNSELRSTYTHHQCTEIVWSQSGLYVCSFSTGNCSSGLVQVFNRNGKLLWKKVFNGLMLFIWRPFMPISEDEKAKALSEFSGEISDEIDNDGEGANKEELLSRWKNYLLSKKHMAAMSK</sequence>
<dbReference type="GO" id="GO:0003723">
    <property type="term" value="F:RNA binding"/>
    <property type="evidence" value="ECO:0007669"/>
    <property type="project" value="UniProtKB-KW"/>
</dbReference>
<protein>
    <submittedName>
        <fullName evidence="5">Uncharacterized protein</fullName>
    </submittedName>
</protein>
<dbReference type="InterPro" id="IPR036322">
    <property type="entry name" value="WD40_repeat_dom_sf"/>
</dbReference>
<evidence type="ECO:0000313" key="6">
    <source>
        <dbReference type="Proteomes" id="UP000031056"/>
    </source>
</evidence>
<evidence type="ECO:0000256" key="4">
    <source>
        <dbReference type="ARBA" id="ARBA00022917"/>
    </source>
</evidence>
<dbReference type="Gene3D" id="2.130.10.10">
    <property type="entry name" value="YVTN repeat-like/Quinoprotein amine dehydrogenase"/>
    <property type="match status" value="1"/>
</dbReference>
<keyword evidence="1" id="KW-0963">Cytoplasm</keyword>
<dbReference type="OrthoDB" id="2194683at2759"/>
<reference evidence="5 6" key="1">
    <citation type="journal article" date="2014" name="MBio">
        <title>The Ordospora colligata genome; evolution of extreme reduction in microsporidia and host-to-parasite horizontal gene transfer.</title>
        <authorList>
            <person name="Pombert J.-F."/>
            <person name="Haag K.L."/>
            <person name="Beidas S."/>
            <person name="Ebert D."/>
            <person name="Keeling P.J."/>
        </authorList>
    </citation>
    <scope>NUCLEOTIDE SEQUENCE [LARGE SCALE GENOMIC DNA]</scope>
    <source>
        <strain evidence="5 6">OC4</strain>
    </source>
</reference>
<dbReference type="SUPFAM" id="SSF50978">
    <property type="entry name" value="WD40 repeat-like"/>
    <property type="match status" value="1"/>
</dbReference>
<dbReference type="GO" id="GO:0005852">
    <property type="term" value="C:eukaryotic translation initiation factor 3 complex"/>
    <property type="evidence" value="ECO:0007669"/>
    <property type="project" value="InterPro"/>
</dbReference>
<dbReference type="EMBL" id="JOKQ01000006">
    <property type="protein sequence ID" value="KHN69549.1"/>
    <property type="molecule type" value="Genomic_DNA"/>
</dbReference>
<dbReference type="PANTHER" id="PTHR14068">
    <property type="entry name" value="EUKARYOTIC TRANSLATION INITIATION FACTOR 3 EIF3 -RELATED"/>
    <property type="match status" value="1"/>
</dbReference>
<dbReference type="PANTHER" id="PTHR14068:SF0">
    <property type="entry name" value="EUKARYOTIC TRANSLATION INITIATION FACTOR 3 SUBUNIT B"/>
    <property type="match status" value="1"/>
</dbReference>
<name>A0A0B2UJW7_9MICR</name>
<dbReference type="GO" id="GO:0003743">
    <property type="term" value="F:translation initiation factor activity"/>
    <property type="evidence" value="ECO:0007669"/>
    <property type="project" value="UniProtKB-KW"/>
</dbReference>
<dbReference type="InterPro" id="IPR011400">
    <property type="entry name" value="EIF3B"/>
</dbReference>
<keyword evidence="3" id="KW-0694">RNA-binding</keyword>
<evidence type="ECO:0000256" key="3">
    <source>
        <dbReference type="ARBA" id="ARBA00022884"/>
    </source>
</evidence>
<proteinExistence type="predicted"/>
<dbReference type="GO" id="GO:0031369">
    <property type="term" value="F:translation initiation factor binding"/>
    <property type="evidence" value="ECO:0007669"/>
    <property type="project" value="InterPro"/>
</dbReference>
<dbReference type="InParanoid" id="A0A0B2UJW7"/>
<dbReference type="GeneID" id="26261919"/>
<dbReference type="InterPro" id="IPR015943">
    <property type="entry name" value="WD40/YVTN_repeat-like_dom_sf"/>
</dbReference>
<gene>
    <name evidence="5" type="ORF">M896_060480</name>
</gene>
<dbReference type="HOGENOM" id="CLU_554422_0_0_1"/>
<keyword evidence="6" id="KW-1185">Reference proteome</keyword>
<evidence type="ECO:0000256" key="2">
    <source>
        <dbReference type="ARBA" id="ARBA00022540"/>
    </source>
</evidence>
<comment type="caution">
    <text evidence="5">The sequence shown here is derived from an EMBL/GenBank/DDBJ whole genome shotgun (WGS) entry which is preliminary data.</text>
</comment>
<keyword evidence="4" id="KW-0648">Protein biosynthesis</keyword>